<gene>
    <name evidence="1" type="ORF">SLEP1_g22153</name>
</gene>
<evidence type="ECO:0000313" key="1">
    <source>
        <dbReference type="EMBL" id="GKV10842.1"/>
    </source>
</evidence>
<keyword evidence="2" id="KW-1185">Reference proteome</keyword>
<proteinExistence type="predicted"/>
<name>A0AAV5JBD6_9ROSI</name>
<comment type="caution">
    <text evidence="1">The sequence shown here is derived from an EMBL/GenBank/DDBJ whole genome shotgun (WGS) entry which is preliminary data.</text>
</comment>
<protein>
    <submittedName>
        <fullName evidence="1">Uncharacterized protein</fullName>
    </submittedName>
</protein>
<reference evidence="1 2" key="1">
    <citation type="journal article" date="2021" name="Commun. Biol.">
        <title>The genome of Shorea leprosula (Dipterocarpaceae) highlights the ecological relevance of drought in aseasonal tropical rainforests.</title>
        <authorList>
            <person name="Ng K.K.S."/>
            <person name="Kobayashi M.J."/>
            <person name="Fawcett J.A."/>
            <person name="Hatakeyama M."/>
            <person name="Paape T."/>
            <person name="Ng C.H."/>
            <person name="Ang C.C."/>
            <person name="Tnah L.H."/>
            <person name="Lee C.T."/>
            <person name="Nishiyama T."/>
            <person name="Sese J."/>
            <person name="O'Brien M.J."/>
            <person name="Copetti D."/>
            <person name="Mohd Noor M.I."/>
            <person name="Ong R.C."/>
            <person name="Putra M."/>
            <person name="Sireger I.Z."/>
            <person name="Indrioko S."/>
            <person name="Kosugi Y."/>
            <person name="Izuno A."/>
            <person name="Isagi Y."/>
            <person name="Lee S.L."/>
            <person name="Shimizu K.K."/>
        </authorList>
    </citation>
    <scope>NUCLEOTIDE SEQUENCE [LARGE SCALE GENOMIC DNA]</scope>
    <source>
        <strain evidence="1">214</strain>
    </source>
</reference>
<organism evidence="1 2">
    <name type="scientific">Rubroshorea leprosula</name>
    <dbReference type="NCBI Taxonomy" id="152421"/>
    <lineage>
        <taxon>Eukaryota</taxon>
        <taxon>Viridiplantae</taxon>
        <taxon>Streptophyta</taxon>
        <taxon>Embryophyta</taxon>
        <taxon>Tracheophyta</taxon>
        <taxon>Spermatophyta</taxon>
        <taxon>Magnoliopsida</taxon>
        <taxon>eudicotyledons</taxon>
        <taxon>Gunneridae</taxon>
        <taxon>Pentapetalae</taxon>
        <taxon>rosids</taxon>
        <taxon>malvids</taxon>
        <taxon>Malvales</taxon>
        <taxon>Dipterocarpaceae</taxon>
        <taxon>Rubroshorea</taxon>
    </lineage>
</organism>
<sequence length="75" mass="8047">MIFPSFLVLEPDLEPRNLPPCRKLSDLLCSSLCCPSAALVCGGKLLGFLLAAGLLSPAMSGFCSCKLCFRTMIKH</sequence>
<dbReference type="Proteomes" id="UP001054252">
    <property type="component" value="Unassembled WGS sequence"/>
</dbReference>
<dbReference type="AlphaFoldDB" id="A0AAV5JBD6"/>
<accession>A0AAV5JBD6</accession>
<evidence type="ECO:0000313" key="2">
    <source>
        <dbReference type="Proteomes" id="UP001054252"/>
    </source>
</evidence>
<dbReference type="EMBL" id="BPVZ01000033">
    <property type="protein sequence ID" value="GKV10842.1"/>
    <property type="molecule type" value="Genomic_DNA"/>
</dbReference>